<comment type="catalytic activity">
    <reaction evidence="1 9">
        <text>1-(2-carboxyphenylamino)-1-deoxy-D-ribulose 5-phosphate + H(+) = (1S,2R)-1-C-(indol-3-yl)glycerol 3-phosphate + CO2 + H2O</text>
        <dbReference type="Rhea" id="RHEA:23476"/>
        <dbReference type="ChEBI" id="CHEBI:15377"/>
        <dbReference type="ChEBI" id="CHEBI:15378"/>
        <dbReference type="ChEBI" id="CHEBI:16526"/>
        <dbReference type="ChEBI" id="CHEBI:58613"/>
        <dbReference type="ChEBI" id="CHEBI:58866"/>
        <dbReference type="EC" id="4.1.1.48"/>
    </reaction>
</comment>
<feature type="domain" description="Indole-3-glycerol phosphate synthase" evidence="10">
    <location>
        <begin position="5"/>
        <end position="255"/>
    </location>
</feature>
<dbReference type="GO" id="GO:0000162">
    <property type="term" value="P:L-tryptophan biosynthetic process"/>
    <property type="evidence" value="ECO:0007669"/>
    <property type="project" value="UniProtKB-UniRule"/>
</dbReference>
<dbReference type="HAMAP" id="MF_00134_B">
    <property type="entry name" value="IGPS_B"/>
    <property type="match status" value="1"/>
</dbReference>
<dbReference type="UniPathway" id="UPA00035">
    <property type="reaction ID" value="UER00043"/>
</dbReference>
<reference evidence="11 12" key="1">
    <citation type="submission" date="2010-08" db="EMBL/GenBank/DDBJ databases">
        <title>Complete sequence of Clostridium cellulovorans 743B.</title>
        <authorList>
            <consortium name="US DOE Joint Genome Institute"/>
            <person name="Lucas S."/>
            <person name="Copeland A."/>
            <person name="Lapidus A."/>
            <person name="Cheng J.-F."/>
            <person name="Bruce D."/>
            <person name="Goodwin L."/>
            <person name="Pitluck S."/>
            <person name="Chertkov O."/>
            <person name="Detter J.C."/>
            <person name="Han C."/>
            <person name="Tapia R."/>
            <person name="Land M."/>
            <person name="Hauser L."/>
            <person name="Chang Y.-J."/>
            <person name="Jeffries C."/>
            <person name="Kyrpides N."/>
            <person name="Ivanova N."/>
            <person name="Mikhailova N."/>
            <person name="Hemme C.L."/>
            <person name="Woyke T."/>
        </authorList>
    </citation>
    <scope>NUCLEOTIDE SEQUENCE [LARGE SCALE GENOMIC DNA]</scope>
    <source>
        <strain evidence="12">ATCC 35296 / DSM 3052 / OCM 3 / 743B</strain>
    </source>
</reference>
<dbReference type="PROSITE" id="PS00614">
    <property type="entry name" value="IGPS"/>
    <property type="match status" value="1"/>
</dbReference>
<evidence type="ECO:0000256" key="5">
    <source>
        <dbReference type="ARBA" id="ARBA00022793"/>
    </source>
</evidence>
<dbReference type="GO" id="GO:0004640">
    <property type="term" value="F:phosphoribosylanthranilate isomerase activity"/>
    <property type="evidence" value="ECO:0007669"/>
    <property type="project" value="TreeGrafter"/>
</dbReference>
<keyword evidence="6 9" id="KW-0822">Tryptophan biosynthesis</keyword>
<dbReference type="SUPFAM" id="SSF51366">
    <property type="entry name" value="Ribulose-phoshate binding barrel"/>
    <property type="match status" value="1"/>
</dbReference>
<dbReference type="InterPro" id="IPR045186">
    <property type="entry name" value="Indole-3-glycerol_P_synth"/>
</dbReference>
<dbReference type="EMBL" id="CP002160">
    <property type="protein sequence ID" value="ADL51905.1"/>
    <property type="molecule type" value="Genomic_DNA"/>
</dbReference>
<evidence type="ECO:0000256" key="3">
    <source>
        <dbReference type="ARBA" id="ARBA00008737"/>
    </source>
</evidence>
<evidence type="ECO:0000256" key="7">
    <source>
        <dbReference type="ARBA" id="ARBA00023141"/>
    </source>
</evidence>
<organism evidence="11 12">
    <name type="scientific">Clostridium cellulovorans (strain ATCC 35296 / DSM 3052 / OCM 3 / 743B)</name>
    <dbReference type="NCBI Taxonomy" id="573061"/>
    <lineage>
        <taxon>Bacteria</taxon>
        <taxon>Bacillati</taxon>
        <taxon>Bacillota</taxon>
        <taxon>Clostridia</taxon>
        <taxon>Eubacteriales</taxon>
        <taxon>Clostridiaceae</taxon>
        <taxon>Clostridium</taxon>
    </lineage>
</organism>
<dbReference type="AlphaFoldDB" id="D9SN39"/>
<dbReference type="PANTHER" id="PTHR22854:SF2">
    <property type="entry name" value="INDOLE-3-GLYCEROL-PHOSPHATE SYNTHASE"/>
    <property type="match status" value="1"/>
</dbReference>
<keyword evidence="7 9" id="KW-0057">Aromatic amino acid biosynthesis</keyword>
<dbReference type="Pfam" id="PF00218">
    <property type="entry name" value="IGPS"/>
    <property type="match status" value="1"/>
</dbReference>
<dbReference type="InterPro" id="IPR013785">
    <property type="entry name" value="Aldolase_TIM"/>
</dbReference>
<dbReference type="EC" id="4.1.1.48" evidence="9"/>
<dbReference type="CDD" id="cd00331">
    <property type="entry name" value="IGPS"/>
    <property type="match status" value="1"/>
</dbReference>
<sequence length="258" mass="29333">MPNILQVIIEKKREDLEKLDRETLHNEALKLKDKPSISLRKALIESSAMGIISEIKRASPSKGDLNINLQVEEVAKTYMESGAKGISVLTEENYFKGSYNDLKKVREIVNIPILNKDFFIDKIQIDLCKIYGGDVILLILSALNDDEAKELLDYAHSFNLEVLMEVHDEEELLRAFKLNPDIIGVNNRNLKTFEVSINNTLNLSKYFVDDRLIISESGIKTKEDVKALKENNVRGMLIGETFVTSKSLKETFKELTDV</sequence>
<comment type="similarity">
    <text evidence="3 9">Belongs to the TrpC family.</text>
</comment>
<dbReference type="InterPro" id="IPR013798">
    <property type="entry name" value="Indole-3-glycerol_P_synth_dom"/>
</dbReference>
<dbReference type="HOGENOM" id="CLU_034247_2_0_9"/>
<dbReference type="OrthoDB" id="9804217at2"/>
<dbReference type="Proteomes" id="UP000002730">
    <property type="component" value="Chromosome"/>
</dbReference>
<comment type="pathway">
    <text evidence="2 9">Amino-acid biosynthesis; L-tryptophan biosynthesis; L-tryptophan from chorismate: step 4/5.</text>
</comment>
<dbReference type="RefSeq" id="WP_010076875.1">
    <property type="nucleotide sequence ID" value="NC_014393.1"/>
</dbReference>
<evidence type="ECO:0000259" key="10">
    <source>
        <dbReference type="Pfam" id="PF00218"/>
    </source>
</evidence>
<dbReference type="eggNOG" id="COG0134">
    <property type="taxonomic scope" value="Bacteria"/>
</dbReference>
<name>D9SN39_CLOC7</name>
<evidence type="ECO:0000256" key="1">
    <source>
        <dbReference type="ARBA" id="ARBA00001633"/>
    </source>
</evidence>
<dbReference type="STRING" id="573061.Clocel_2162"/>
<evidence type="ECO:0000256" key="2">
    <source>
        <dbReference type="ARBA" id="ARBA00004696"/>
    </source>
</evidence>
<dbReference type="InterPro" id="IPR011060">
    <property type="entry name" value="RibuloseP-bd_barrel"/>
</dbReference>
<evidence type="ECO:0000256" key="4">
    <source>
        <dbReference type="ARBA" id="ARBA00022605"/>
    </source>
</evidence>
<keyword evidence="12" id="KW-1185">Reference proteome</keyword>
<proteinExistence type="inferred from homology"/>
<dbReference type="GO" id="GO:0004425">
    <property type="term" value="F:indole-3-glycerol-phosphate synthase activity"/>
    <property type="evidence" value="ECO:0007669"/>
    <property type="project" value="UniProtKB-UniRule"/>
</dbReference>
<evidence type="ECO:0000256" key="9">
    <source>
        <dbReference type="HAMAP-Rule" id="MF_00134"/>
    </source>
</evidence>
<dbReference type="InterPro" id="IPR001468">
    <property type="entry name" value="Indole-3-GlycerolPSynthase_CS"/>
</dbReference>
<dbReference type="FunFam" id="3.20.20.70:FF:000024">
    <property type="entry name" value="Indole-3-glycerol phosphate synthase"/>
    <property type="match status" value="1"/>
</dbReference>
<accession>D9SN39</accession>
<keyword evidence="8 9" id="KW-0456">Lyase</keyword>
<keyword evidence="4 9" id="KW-0028">Amino-acid biosynthesis</keyword>
<dbReference type="PANTHER" id="PTHR22854">
    <property type="entry name" value="TRYPTOPHAN BIOSYNTHESIS PROTEIN"/>
    <property type="match status" value="1"/>
</dbReference>
<protein>
    <recommendedName>
        <fullName evidence="9">Indole-3-glycerol phosphate synthase</fullName>
        <shortName evidence="9">IGPS</shortName>
        <ecNumber evidence="9">4.1.1.48</ecNumber>
    </recommendedName>
</protein>
<keyword evidence="5 9" id="KW-0210">Decarboxylase</keyword>
<dbReference type="NCBIfam" id="NF001377">
    <property type="entry name" value="PRK00278.2-4"/>
    <property type="match status" value="1"/>
</dbReference>
<evidence type="ECO:0000256" key="6">
    <source>
        <dbReference type="ARBA" id="ARBA00022822"/>
    </source>
</evidence>
<evidence type="ECO:0000256" key="8">
    <source>
        <dbReference type="ARBA" id="ARBA00023239"/>
    </source>
</evidence>
<gene>
    <name evidence="9" type="primary">trpC</name>
    <name evidence="11" type="ordered locus">Clocel_2162</name>
</gene>
<dbReference type="KEGG" id="ccb:Clocel_2162"/>
<evidence type="ECO:0000313" key="12">
    <source>
        <dbReference type="Proteomes" id="UP000002730"/>
    </source>
</evidence>
<dbReference type="Gene3D" id="3.20.20.70">
    <property type="entry name" value="Aldolase class I"/>
    <property type="match status" value="1"/>
</dbReference>
<evidence type="ECO:0000313" key="11">
    <source>
        <dbReference type="EMBL" id="ADL51905.1"/>
    </source>
</evidence>